<keyword evidence="2" id="KW-0645">Protease</keyword>
<gene>
    <name evidence="5" type="ORF">P167DRAFT_569541</name>
</gene>
<protein>
    <recommendedName>
        <fullName evidence="4">Ubiquitin-like protease family profile domain-containing protein</fullName>
    </recommendedName>
</protein>
<dbReference type="GO" id="GO:0006508">
    <property type="term" value="P:proteolysis"/>
    <property type="evidence" value="ECO:0007669"/>
    <property type="project" value="UniProtKB-KW"/>
</dbReference>
<dbReference type="Gene3D" id="3.40.395.10">
    <property type="entry name" value="Adenoviral Proteinase, Chain A"/>
    <property type="match status" value="1"/>
</dbReference>
<dbReference type="PROSITE" id="PS50600">
    <property type="entry name" value="ULP_PROTEASE"/>
    <property type="match status" value="1"/>
</dbReference>
<evidence type="ECO:0000259" key="4">
    <source>
        <dbReference type="PROSITE" id="PS50600"/>
    </source>
</evidence>
<comment type="similarity">
    <text evidence="1">Belongs to the peptidase C48 family.</text>
</comment>
<evidence type="ECO:0000256" key="1">
    <source>
        <dbReference type="ARBA" id="ARBA00005234"/>
    </source>
</evidence>
<dbReference type="Proteomes" id="UP000277580">
    <property type="component" value="Unassembled WGS sequence"/>
</dbReference>
<dbReference type="OrthoDB" id="10301557at2759"/>
<evidence type="ECO:0000256" key="2">
    <source>
        <dbReference type="ARBA" id="ARBA00022670"/>
    </source>
</evidence>
<sequence>MANNHWGPTPWVGSEVMTRMNQRFPEGDDTDNIYSTSAPIFNDFYAATNLTPDGRQARVASFGAWNLPDHVDDQRGYPANHLEAQFQVAGTQDPERVPPGPFNGKSIEEQMLDAAFMSEVCTDLNEVCAAQDLPATVAHFQDQVVLTDGRRENRDLVRYTDLFQTNTWLDLFSQRYWVFFLGDYQERSALYPVPMTTLPIYIRISVPDESGAYVPGPRINHDLVLSLAGMAALDLLLTPLNRTAAEPPELVVNTWWSEQANPMIRTVRPLQGPTYGYQAYLRMFRRVFTYIRHFNRPRTDIYFGRFPANLLPRDVLGQKTEHLPALEPAIPFTPLHHNRHWWCIIVDSYTGNVYQHESVVPGGLSGPVTARFIHNINRTLRDLPTEQVGALVQRRALKPHTDKPDVMAWETTQRQSRPQFRAYHIQSLRAVTHVPTARQSGGADCGLFVLKYMRNFIHSLSEGVVGAEKRDLNVPRFNVAAARAVIHTTLSIPRVLPPLNNEDSLDSIGQQLARHPGDFQRALWHLENAGAILICYTNTETRVRNNPEDGAEVFQLPPCVPRVDSSGRETCNCGFRVIPVPDNHKVILHSTKMQDLADATAWEESELGKVSAAEIAQARVDILATTTFAEGTPEYTAALGAGALRKKALETQVLGRALPRLLVGRNSRGPRPGCRGGFVMSNHTPAMAAEDNNLKACGYKMENPNQTNVLGPFSYRKPYPLCVNEALWAWVSRETTGTETQTTSTTGDFLQRSRIRARRLRDNKGGIVVSREAHQDSPTDHYQIPVIAENRGFWEDARISTAATQAEALARNLRREAQEAGFAYYAPYNDNYDSFDETLPLMSGILPRKVRRTRNIERNRRKLYEHSDSEYDTDGAFDPTGQCRNRKRYRQSALPQNALTYVSVGPKVLERSLPVAPCYQALDWYINTHQTRVRTESILEQQQMLRGRMQIRVLIKHTNGAGGKDLSFRTGTLPKHILLQGFQSLIRYLKEPPHDLTEPGEEPNVVPQMGETDELEYMTTTGIAPLDSEVDFAAFCENLDATWNANHNATSLIEISRWPTYCMNEVDFTFTHGGLDHPIPRSMLNTLGGVESGIQAYISKFIGPQFEFTLDYRQMMGGVYEQPQTYWGIHEPIVNGIRIIDPAQRLLVNITLNIRALNTIIIHEEVNSFGGIMTLHIAALETISVYLTTHFTRLEKFKQFCASRSRRLEFENPQLCYNTGLIPGVFIWTPLNTQELWDAFLLTVTDGDPFEMAFRRPIFCTGHIEHTDTFGGTIRFRFGQRSVGPDVMVPAAVHILRTDIINIPAVTLGPVLFAHAATHAPYSHVICDGSLPIPHENTFSYAPPDMPGILGLLRASLVRGDFALTRIVIYGWMVGSAAEAALRVVSDTARGLRDTIRAADDAANPNNLPRDSRWVQRQQQLVVEYNKRNPPVPVPVPAPL</sequence>
<name>A0A3N4LAY2_9PEZI</name>
<accession>A0A3N4LAY2</accession>
<dbReference type="EMBL" id="ML119105">
    <property type="protein sequence ID" value="RPB17801.1"/>
    <property type="molecule type" value="Genomic_DNA"/>
</dbReference>
<evidence type="ECO:0000313" key="6">
    <source>
        <dbReference type="Proteomes" id="UP000277580"/>
    </source>
</evidence>
<reference evidence="5 6" key="1">
    <citation type="journal article" date="2018" name="Nat. Ecol. Evol.">
        <title>Pezizomycetes genomes reveal the molecular basis of ectomycorrhizal truffle lifestyle.</title>
        <authorList>
            <person name="Murat C."/>
            <person name="Payen T."/>
            <person name="Noel B."/>
            <person name="Kuo A."/>
            <person name="Morin E."/>
            <person name="Chen J."/>
            <person name="Kohler A."/>
            <person name="Krizsan K."/>
            <person name="Balestrini R."/>
            <person name="Da Silva C."/>
            <person name="Montanini B."/>
            <person name="Hainaut M."/>
            <person name="Levati E."/>
            <person name="Barry K.W."/>
            <person name="Belfiori B."/>
            <person name="Cichocki N."/>
            <person name="Clum A."/>
            <person name="Dockter R.B."/>
            <person name="Fauchery L."/>
            <person name="Guy J."/>
            <person name="Iotti M."/>
            <person name="Le Tacon F."/>
            <person name="Lindquist E.A."/>
            <person name="Lipzen A."/>
            <person name="Malagnac F."/>
            <person name="Mello A."/>
            <person name="Molinier V."/>
            <person name="Miyauchi S."/>
            <person name="Poulain J."/>
            <person name="Riccioni C."/>
            <person name="Rubini A."/>
            <person name="Sitrit Y."/>
            <person name="Splivallo R."/>
            <person name="Traeger S."/>
            <person name="Wang M."/>
            <person name="Zifcakova L."/>
            <person name="Wipf D."/>
            <person name="Zambonelli A."/>
            <person name="Paolocci F."/>
            <person name="Nowrousian M."/>
            <person name="Ottonello S."/>
            <person name="Baldrian P."/>
            <person name="Spatafora J.W."/>
            <person name="Henrissat B."/>
            <person name="Nagy L.G."/>
            <person name="Aury J.M."/>
            <person name="Wincker P."/>
            <person name="Grigoriev I.V."/>
            <person name="Bonfante P."/>
            <person name="Martin F.M."/>
        </authorList>
    </citation>
    <scope>NUCLEOTIDE SEQUENCE [LARGE SCALE GENOMIC DNA]</scope>
    <source>
        <strain evidence="5 6">CCBAS932</strain>
    </source>
</reference>
<dbReference type="GO" id="GO:0019783">
    <property type="term" value="F:ubiquitin-like protein peptidase activity"/>
    <property type="evidence" value="ECO:0007669"/>
    <property type="project" value="UniProtKB-ARBA"/>
</dbReference>
<evidence type="ECO:0000313" key="5">
    <source>
        <dbReference type="EMBL" id="RPB17801.1"/>
    </source>
</evidence>
<organism evidence="5 6">
    <name type="scientific">Morchella conica CCBAS932</name>
    <dbReference type="NCBI Taxonomy" id="1392247"/>
    <lineage>
        <taxon>Eukaryota</taxon>
        <taxon>Fungi</taxon>
        <taxon>Dikarya</taxon>
        <taxon>Ascomycota</taxon>
        <taxon>Pezizomycotina</taxon>
        <taxon>Pezizomycetes</taxon>
        <taxon>Pezizales</taxon>
        <taxon>Morchellaceae</taxon>
        <taxon>Morchella</taxon>
    </lineage>
</organism>
<dbReference type="InParanoid" id="A0A3N4LAY2"/>
<proteinExistence type="inferred from homology"/>
<evidence type="ECO:0000256" key="3">
    <source>
        <dbReference type="ARBA" id="ARBA00022801"/>
    </source>
</evidence>
<feature type="domain" description="Ubiquitin-like protease family profile" evidence="4">
    <location>
        <begin position="204"/>
        <end position="456"/>
    </location>
</feature>
<dbReference type="GO" id="GO:0008234">
    <property type="term" value="F:cysteine-type peptidase activity"/>
    <property type="evidence" value="ECO:0007669"/>
    <property type="project" value="InterPro"/>
</dbReference>
<dbReference type="SUPFAM" id="SSF54001">
    <property type="entry name" value="Cysteine proteinases"/>
    <property type="match status" value="1"/>
</dbReference>
<dbReference type="InterPro" id="IPR003653">
    <property type="entry name" value="Peptidase_C48_C"/>
</dbReference>
<keyword evidence="3" id="KW-0378">Hydrolase</keyword>
<dbReference type="InterPro" id="IPR038765">
    <property type="entry name" value="Papain-like_cys_pep_sf"/>
</dbReference>
<dbReference type="STRING" id="1392247.A0A3N4LAY2"/>
<keyword evidence="6" id="KW-1185">Reference proteome</keyword>